<evidence type="ECO:0000313" key="4">
    <source>
        <dbReference type="Proteomes" id="UP000323917"/>
    </source>
</evidence>
<evidence type="ECO:0000313" key="3">
    <source>
        <dbReference type="EMBL" id="QEG37866.1"/>
    </source>
</evidence>
<evidence type="ECO:0000256" key="1">
    <source>
        <dbReference type="SAM" id="MobiDB-lite"/>
    </source>
</evidence>
<feature type="domain" description="Flagellar motor switch protein FliN-like C-terminal" evidence="2">
    <location>
        <begin position="36"/>
        <end position="105"/>
    </location>
</feature>
<dbReference type="Proteomes" id="UP000323917">
    <property type="component" value="Chromosome"/>
</dbReference>
<dbReference type="RefSeq" id="WP_148076037.1">
    <property type="nucleotide sequence ID" value="NZ_CP042913.1"/>
</dbReference>
<dbReference type="OrthoDB" id="278219at2"/>
<accession>A0A5B9QLJ2</accession>
<keyword evidence="3" id="KW-0969">Cilium</keyword>
<dbReference type="InterPro" id="IPR036429">
    <property type="entry name" value="SpoA-like_sf"/>
</dbReference>
<feature type="region of interest" description="Disordered" evidence="1">
    <location>
        <begin position="1"/>
        <end position="26"/>
    </location>
</feature>
<dbReference type="InterPro" id="IPR001543">
    <property type="entry name" value="FliN-like_C"/>
</dbReference>
<protein>
    <submittedName>
        <fullName evidence="3">Flagellar motor switch protein FliN</fullName>
    </submittedName>
</protein>
<keyword evidence="3" id="KW-0966">Cell projection</keyword>
<dbReference type="AlphaFoldDB" id="A0A5B9QLJ2"/>
<keyword evidence="4" id="KW-1185">Reference proteome</keyword>
<gene>
    <name evidence="3" type="primary">fliN_2</name>
    <name evidence="3" type="ORF">Pr1d_52140</name>
</gene>
<proteinExistence type="predicted"/>
<name>A0A5B9QLJ2_9BACT</name>
<dbReference type="SUPFAM" id="SSF101801">
    <property type="entry name" value="Surface presentation of antigens (SPOA)"/>
    <property type="match status" value="1"/>
</dbReference>
<dbReference type="Gene3D" id="2.30.330.10">
    <property type="entry name" value="SpoA-like"/>
    <property type="match status" value="1"/>
</dbReference>
<dbReference type="KEGG" id="bgok:Pr1d_52140"/>
<dbReference type="EMBL" id="CP042913">
    <property type="protein sequence ID" value="QEG37866.1"/>
    <property type="molecule type" value="Genomic_DNA"/>
</dbReference>
<organism evidence="3 4">
    <name type="scientific">Bythopirellula goksoeyrii</name>
    <dbReference type="NCBI Taxonomy" id="1400387"/>
    <lineage>
        <taxon>Bacteria</taxon>
        <taxon>Pseudomonadati</taxon>
        <taxon>Planctomycetota</taxon>
        <taxon>Planctomycetia</taxon>
        <taxon>Pirellulales</taxon>
        <taxon>Lacipirellulaceae</taxon>
        <taxon>Bythopirellula</taxon>
    </lineage>
</organism>
<reference evidence="3 4" key="1">
    <citation type="submission" date="2019-08" db="EMBL/GenBank/DDBJ databases">
        <title>Deep-cultivation of Planctomycetes and their phenomic and genomic characterization uncovers novel biology.</title>
        <authorList>
            <person name="Wiegand S."/>
            <person name="Jogler M."/>
            <person name="Boedeker C."/>
            <person name="Pinto D."/>
            <person name="Vollmers J."/>
            <person name="Rivas-Marin E."/>
            <person name="Kohn T."/>
            <person name="Peeters S.H."/>
            <person name="Heuer A."/>
            <person name="Rast P."/>
            <person name="Oberbeckmann S."/>
            <person name="Bunk B."/>
            <person name="Jeske O."/>
            <person name="Meyerdierks A."/>
            <person name="Storesund J.E."/>
            <person name="Kallscheuer N."/>
            <person name="Luecker S."/>
            <person name="Lage O.M."/>
            <person name="Pohl T."/>
            <person name="Merkel B.J."/>
            <person name="Hornburger P."/>
            <person name="Mueller R.-W."/>
            <person name="Bruemmer F."/>
            <person name="Labrenz M."/>
            <person name="Spormann A.M."/>
            <person name="Op den Camp H."/>
            <person name="Overmann J."/>
            <person name="Amann R."/>
            <person name="Jetten M.S.M."/>
            <person name="Mascher T."/>
            <person name="Medema M.H."/>
            <person name="Devos D.P."/>
            <person name="Kaster A.-K."/>
            <person name="Ovreas L."/>
            <person name="Rohde M."/>
            <person name="Galperin M.Y."/>
            <person name="Jogler C."/>
        </authorList>
    </citation>
    <scope>NUCLEOTIDE SEQUENCE [LARGE SCALE GENOMIC DNA]</scope>
    <source>
        <strain evidence="3 4">Pr1d</strain>
    </source>
</reference>
<dbReference type="Pfam" id="PF01052">
    <property type="entry name" value="FliMN_C"/>
    <property type="match status" value="1"/>
</dbReference>
<keyword evidence="3" id="KW-0282">Flagellum</keyword>
<evidence type="ECO:0000259" key="2">
    <source>
        <dbReference type="Pfam" id="PF01052"/>
    </source>
</evidence>
<sequence>MSDPNSKPADEAAPEATGASSPAAPSFADLPSYTRSLLKISVPVRVILASKKENLMDVVEMAPGTIIKFEKPCDEVLQLFVGNQQVAEGEAVKVGDKFGFRTTTMILPREHFSQVRKKKTG</sequence>